<gene>
    <name evidence="5" type="ORF">K9B37_21085</name>
</gene>
<proteinExistence type="predicted"/>
<dbReference type="InterPro" id="IPR018976">
    <property type="entry name" value="Imelysin-like"/>
</dbReference>
<evidence type="ECO:0000256" key="2">
    <source>
        <dbReference type="ARBA" id="ARBA00022729"/>
    </source>
</evidence>
<comment type="subcellular location">
    <subcellularLocation>
        <location evidence="1">Cell envelope</location>
    </subcellularLocation>
</comment>
<sequence length="425" mass="45864">MRLRAFALAALLAGTTLCQGARADAPQPKAVVDAYISLAQSMYGDAASGARDLSKAVDAFLANPTEETLNAARAAWRKARVSYQQTEGFRFGNKAMDEIEGRVNAWPLDEGLIDYVDPKSYGETSDENPLYRANVIANKSIRIGKKQVDASKITKKLLSDTLQEAGGVEANVATGYHAIEFLLWGQDLNGTGPGAGTRPATDYSLQNCTHGNCDRRRDYLKAATDLLFDDLTEMAKAWDGKGRARQDLAKKSTGEGLATILTGLGSLSYGELAGERMKLGLILHDPEEEHDCFSDNTHNSHYSDQIGMVAIYEGRYTRTDGKVVQGPSMAEYARAKAPEEAAKLEAAMKNTTEKLRVIKDRADSGKEAYDQMIAEGNTEGNKVVQDGVDALVAQARAIEGLVKKLGLTISVEGSKSLDDPSSVSK</sequence>
<dbReference type="Pfam" id="PF09375">
    <property type="entry name" value="Peptidase_M75"/>
    <property type="match status" value="1"/>
</dbReference>
<dbReference type="InterPro" id="IPR038352">
    <property type="entry name" value="Imelysin_sf"/>
</dbReference>
<dbReference type="Proteomes" id="UP000704176">
    <property type="component" value="Unassembled WGS sequence"/>
</dbReference>
<evidence type="ECO:0000256" key="3">
    <source>
        <dbReference type="SAM" id="SignalP"/>
    </source>
</evidence>
<dbReference type="EMBL" id="JAIRBM010000022">
    <property type="protein sequence ID" value="MBZ6078757.1"/>
    <property type="molecule type" value="Genomic_DNA"/>
</dbReference>
<comment type="caution">
    <text evidence="5">The sequence shown here is derived from an EMBL/GenBank/DDBJ whole genome shotgun (WGS) entry which is preliminary data.</text>
</comment>
<dbReference type="RefSeq" id="WP_224315507.1">
    <property type="nucleotide sequence ID" value="NZ_JAIRBM010000022.1"/>
</dbReference>
<evidence type="ECO:0000256" key="1">
    <source>
        <dbReference type="ARBA" id="ARBA00004196"/>
    </source>
</evidence>
<evidence type="ECO:0000259" key="4">
    <source>
        <dbReference type="Pfam" id="PF09375"/>
    </source>
</evidence>
<keyword evidence="6" id="KW-1185">Reference proteome</keyword>
<name>A0ABS7VUY3_9HYPH</name>
<evidence type="ECO:0000313" key="6">
    <source>
        <dbReference type="Proteomes" id="UP000704176"/>
    </source>
</evidence>
<dbReference type="Gene3D" id="1.20.1420.20">
    <property type="entry name" value="M75 peptidase, HXXE motif"/>
    <property type="match status" value="1"/>
</dbReference>
<organism evidence="5 6">
    <name type="scientific">Microvirga puerhi</name>
    <dbReference type="NCBI Taxonomy" id="2876078"/>
    <lineage>
        <taxon>Bacteria</taxon>
        <taxon>Pseudomonadati</taxon>
        <taxon>Pseudomonadota</taxon>
        <taxon>Alphaproteobacteria</taxon>
        <taxon>Hyphomicrobiales</taxon>
        <taxon>Methylobacteriaceae</taxon>
        <taxon>Microvirga</taxon>
    </lineage>
</organism>
<dbReference type="CDD" id="cd14657">
    <property type="entry name" value="Imelysin_IrpA-like"/>
    <property type="match status" value="1"/>
</dbReference>
<accession>A0ABS7VUY3</accession>
<reference evidence="5 6" key="1">
    <citation type="submission" date="2021-09" db="EMBL/GenBank/DDBJ databases">
        <title>The complete genome sequence of a new microorganism.</title>
        <authorList>
            <person name="Zi Z."/>
        </authorList>
    </citation>
    <scope>NUCLEOTIDE SEQUENCE [LARGE SCALE GENOMIC DNA]</scope>
    <source>
        <strain evidence="5 6">WGZ8</strain>
    </source>
</reference>
<evidence type="ECO:0000313" key="5">
    <source>
        <dbReference type="EMBL" id="MBZ6078757.1"/>
    </source>
</evidence>
<feature type="chain" id="PRO_5045365145" evidence="3">
    <location>
        <begin position="24"/>
        <end position="425"/>
    </location>
</feature>
<protein>
    <submittedName>
        <fullName evidence="5">Peptidase</fullName>
    </submittedName>
</protein>
<keyword evidence="2 3" id="KW-0732">Signal</keyword>
<feature type="domain" description="Imelysin-like" evidence="4">
    <location>
        <begin position="39"/>
        <end position="397"/>
    </location>
</feature>
<feature type="signal peptide" evidence="3">
    <location>
        <begin position="1"/>
        <end position="23"/>
    </location>
</feature>